<feature type="non-terminal residue" evidence="1">
    <location>
        <position position="137"/>
    </location>
</feature>
<sequence length="137" mass="14201">VDVPVLNEVRAADEALPTVGAAEGPLLCVHSLMQKEIRAGPEPLLTLRTFVGPFPGPFPGVKTLVDHQVRALAEALPTFPTCVGSFPSVDLLVADQVGPPAEALPTFPTCVGSFPSVDLLVADQVGPPAEALPTFQA</sequence>
<evidence type="ECO:0000313" key="1">
    <source>
        <dbReference type="EMBL" id="KFW82823.1"/>
    </source>
</evidence>
<evidence type="ECO:0000313" key="2">
    <source>
        <dbReference type="Proteomes" id="UP000053258"/>
    </source>
</evidence>
<dbReference type="Proteomes" id="UP000053258">
    <property type="component" value="Unassembled WGS sequence"/>
</dbReference>
<accession>A0A093Q1F8</accession>
<protein>
    <submittedName>
        <fullName evidence="1">Uncharacterized protein</fullName>
    </submittedName>
</protein>
<dbReference type="PANTHER" id="PTHR33426">
    <property type="entry name" value="C2H2-TYPE DOMAIN-CONTAINING PROTEIN"/>
    <property type="match status" value="1"/>
</dbReference>
<name>A0A093Q1F8_9PASS</name>
<gene>
    <name evidence="1" type="ORF">N305_01351</name>
</gene>
<dbReference type="PANTHER" id="PTHR33426:SF45">
    <property type="entry name" value="IMMUNODEFICIENCY LENTIVIRAL MATRIX N-TERMINAL DOMAIN-CONTAINING PROTEIN-RELATED"/>
    <property type="match status" value="1"/>
</dbReference>
<organism evidence="1 2">
    <name type="scientific">Manacus vitellinus</name>
    <name type="common">golden-collared manakin</name>
    <dbReference type="NCBI Taxonomy" id="328815"/>
    <lineage>
        <taxon>Eukaryota</taxon>
        <taxon>Metazoa</taxon>
        <taxon>Chordata</taxon>
        <taxon>Craniata</taxon>
        <taxon>Vertebrata</taxon>
        <taxon>Euteleostomi</taxon>
        <taxon>Archelosauria</taxon>
        <taxon>Archosauria</taxon>
        <taxon>Dinosauria</taxon>
        <taxon>Saurischia</taxon>
        <taxon>Theropoda</taxon>
        <taxon>Coelurosauria</taxon>
        <taxon>Aves</taxon>
        <taxon>Neognathae</taxon>
        <taxon>Neoaves</taxon>
        <taxon>Telluraves</taxon>
        <taxon>Australaves</taxon>
        <taxon>Passeriformes</taxon>
        <taxon>Pipridae</taxon>
        <taxon>Manacus</taxon>
    </lineage>
</organism>
<keyword evidence="2" id="KW-1185">Reference proteome</keyword>
<feature type="non-terminal residue" evidence="1">
    <location>
        <position position="1"/>
    </location>
</feature>
<dbReference type="AlphaFoldDB" id="A0A093Q1F8"/>
<dbReference type="OrthoDB" id="9397964at2759"/>
<reference evidence="1 2" key="1">
    <citation type="submission" date="2014-06" db="EMBL/GenBank/DDBJ databases">
        <title>Genome evolution of avian class.</title>
        <authorList>
            <person name="Zhang G."/>
            <person name="Li C."/>
        </authorList>
    </citation>
    <scope>NUCLEOTIDE SEQUENCE [LARGE SCALE GENOMIC DNA]</scope>
    <source>
        <strain evidence="1">BGI_N305</strain>
    </source>
</reference>
<dbReference type="EMBL" id="KL671517">
    <property type="protein sequence ID" value="KFW82823.1"/>
    <property type="molecule type" value="Genomic_DNA"/>
</dbReference>
<proteinExistence type="predicted"/>